<dbReference type="GeneID" id="30008836"/>
<evidence type="ECO:0000313" key="3">
    <source>
        <dbReference type="Proteomes" id="UP000078343"/>
    </source>
</evidence>
<organism evidence="2 3">
    <name type="scientific">Fonsecaea erecta</name>
    <dbReference type="NCBI Taxonomy" id="1367422"/>
    <lineage>
        <taxon>Eukaryota</taxon>
        <taxon>Fungi</taxon>
        <taxon>Dikarya</taxon>
        <taxon>Ascomycota</taxon>
        <taxon>Pezizomycotina</taxon>
        <taxon>Eurotiomycetes</taxon>
        <taxon>Chaetothyriomycetidae</taxon>
        <taxon>Chaetothyriales</taxon>
        <taxon>Herpotrichiellaceae</taxon>
        <taxon>Fonsecaea</taxon>
    </lineage>
</organism>
<feature type="region of interest" description="Disordered" evidence="1">
    <location>
        <begin position="1"/>
        <end position="45"/>
    </location>
</feature>
<gene>
    <name evidence="2" type="ORF">AYL99_04667</name>
</gene>
<evidence type="ECO:0000256" key="1">
    <source>
        <dbReference type="SAM" id="MobiDB-lite"/>
    </source>
</evidence>
<protein>
    <submittedName>
        <fullName evidence="2">Uncharacterized protein</fullName>
    </submittedName>
</protein>
<reference evidence="2 3" key="1">
    <citation type="submission" date="2016-04" db="EMBL/GenBank/DDBJ databases">
        <title>Draft genome of Fonsecaea erecta CBS 125763.</title>
        <authorList>
            <person name="Weiss V.A."/>
            <person name="Vicente V.A."/>
            <person name="Raittz R.T."/>
            <person name="Moreno L.F."/>
            <person name="De Souza E.M."/>
            <person name="Pedrosa F.O."/>
            <person name="Steffens M.B."/>
            <person name="Faoro H."/>
            <person name="Tadra-Sfeir M.Z."/>
            <person name="Najafzadeh M.J."/>
            <person name="Felipe M.S."/>
            <person name="Teixeira M."/>
            <person name="Sun J."/>
            <person name="Xi L."/>
            <person name="Gomes R."/>
            <person name="De Azevedo C.M."/>
            <person name="Salgado C.G."/>
            <person name="Da Silva M.B."/>
            <person name="Nascimento M.F."/>
            <person name="Queiroz-Telles F."/>
            <person name="Attili D.S."/>
            <person name="Gorbushina A."/>
        </authorList>
    </citation>
    <scope>NUCLEOTIDE SEQUENCE [LARGE SCALE GENOMIC DNA]</scope>
    <source>
        <strain evidence="2 3">CBS 125763</strain>
    </source>
</reference>
<dbReference type="Proteomes" id="UP000078343">
    <property type="component" value="Unassembled WGS sequence"/>
</dbReference>
<proteinExistence type="predicted"/>
<sequence>MCHPTSDIKAEDHSDPGVSDKASNKRSFLKIESSEDDAPISPKRPCMSNTVLSLPGRPTRPWVVSVMELKRSWFHDHRPLCGVSLKVDDDQTPVNLVIPTELIEDDDESILIFTHADTTFADIRMLREDGGTEDATGRPARNVLWQGEYPCLSRRQIVLVAGGCWFKVNLTHGDPVMCFKPNTTTPSFCFNDECPIAHSSYIRLSGEMRIWDIPTQMEAWTFPLPTPPAPSTDDDDE</sequence>
<evidence type="ECO:0000313" key="2">
    <source>
        <dbReference type="EMBL" id="OAP62464.1"/>
    </source>
</evidence>
<dbReference type="AlphaFoldDB" id="A0A178ZRL3"/>
<keyword evidence="3" id="KW-1185">Reference proteome</keyword>
<feature type="compositionally biased region" description="Basic and acidic residues" evidence="1">
    <location>
        <begin position="1"/>
        <end position="15"/>
    </location>
</feature>
<name>A0A178ZRL3_9EURO</name>
<dbReference type="OrthoDB" id="4159910at2759"/>
<dbReference type="RefSeq" id="XP_018695831.1">
    <property type="nucleotide sequence ID" value="XM_018836181.1"/>
</dbReference>
<accession>A0A178ZRL3</accession>
<comment type="caution">
    <text evidence="2">The sequence shown here is derived from an EMBL/GenBank/DDBJ whole genome shotgun (WGS) entry which is preliminary data.</text>
</comment>
<dbReference type="EMBL" id="LVYI01000003">
    <property type="protein sequence ID" value="OAP62464.1"/>
    <property type="molecule type" value="Genomic_DNA"/>
</dbReference>